<evidence type="ECO:0008006" key="4">
    <source>
        <dbReference type="Google" id="ProtNLM"/>
    </source>
</evidence>
<keyword evidence="3" id="KW-1185">Reference proteome</keyword>
<feature type="region of interest" description="Disordered" evidence="1">
    <location>
        <begin position="181"/>
        <end position="213"/>
    </location>
</feature>
<feature type="region of interest" description="Disordered" evidence="1">
    <location>
        <begin position="153"/>
        <end position="172"/>
    </location>
</feature>
<feature type="region of interest" description="Disordered" evidence="1">
    <location>
        <begin position="358"/>
        <end position="389"/>
    </location>
</feature>
<evidence type="ECO:0000313" key="3">
    <source>
        <dbReference type="Proteomes" id="UP000241462"/>
    </source>
</evidence>
<dbReference type="OrthoDB" id="541052at2759"/>
<dbReference type="InParanoid" id="A0A2T2ZXT0"/>
<dbReference type="EMBL" id="KZ678578">
    <property type="protein sequence ID" value="PSR79127.1"/>
    <property type="molecule type" value="Genomic_DNA"/>
</dbReference>
<protein>
    <recommendedName>
        <fullName evidence="4">Glycosyl transferase CAP10 domain-containing protein</fullName>
    </recommendedName>
</protein>
<dbReference type="PANTHER" id="PTHR12203:SF35">
    <property type="entry name" value="PROTEIN O-GLUCOSYLTRANSFERASE 1"/>
    <property type="match status" value="1"/>
</dbReference>
<feature type="compositionally biased region" description="Basic residues" evidence="1">
    <location>
        <begin position="184"/>
        <end position="194"/>
    </location>
</feature>
<evidence type="ECO:0000313" key="2">
    <source>
        <dbReference type="EMBL" id="PSR79127.1"/>
    </source>
</evidence>
<sequence length="441" mass="49453">MDHHATTPCFRPLEAPRLHGFLSSPGAFAVTNPAMVETATTTTHGQDQQQNPADAINSDVDITSSLMPIFSQARPAGFRDILVPSPWNFVGKVDLDPAHDKAWADKDETVFWRGGLTDGFSRDQRAWTGFLRARFVNLAKRHAGWNIGEKEEVAEAAAEEEEQQGVGGGEKAGMGQLQLEMKTKTKTPKTPQHRYSKDEDDDDNDKIDTHLPLSLPPPLTVNVSFVGPFTRCHEQDCRAATDTFYSGPLSSSSSSHLATTNPHRLHQPPTMPPTGPASIDFQAHWSYRHLIDLDGAGFSGRFIPFVRSNSAVYRATIFRTWYDERVFPWTHYVPLDVSLRGVWGVLDFVRGWAVGPASDASDASEASEAREELKPFTSGPHNHHHHHQHHLTRLDESIAHQGSDWARRALRREDMQVYMFRLLLEWGRLVNDHRDEIGYTG</sequence>
<accession>A0A2T2ZXT0</accession>
<reference evidence="2 3" key="1">
    <citation type="journal article" date="2018" name="Mycol. Prog.">
        <title>Coniella lustricola, a new species from submerged detritus.</title>
        <authorList>
            <person name="Raudabaugh D.B."/>
            <person name="Iturriaga T."/>
            <person name="Carver A."/>
            <person name="Mondo S."/>
            <person name="Pangilinan J."/>
            <person name="Lipzen A."/>
            <person name="He G."/>
            <person name="Amirebrahimi M."/>
            <person name="Grigoriev I.V."/>
            <person name="Miller A.N."/>
        </authorList>
    </citation>
    <scope>NUCLEOTIDE SEQUENCE [LARGE SCALE GENOMIC DNA]</scope>
    <source>
        <strain evidence="2 3">B22-T-1</strain>
    </source>
</reference>
<organism evidence="2 3">
    <name type="scientific">Coniella lustricola</name>
    <dbReference type="NCBI Taxonomy" id="2025994"/>
    <lineage>
        <taxon>Eukaryota</taxon>
        <taxon>Fungi</taxon>
        <taxon>Dikarya</taxon>
        <taxon>Ascomycota</taxon>
        <taxon>Pezizomycotina</taxon>
        <taxon>Sordariomycetes</taxon>
        <taxon>Sordariomycetidae</taxon>
        <taxon>Diaporthales</taxon>
        <taxon>Schizoparmaceae</taxon>
        <taxon>Coniella</taxon>
    </lineage>
</organism>
<gene>
    <name evidence="2" type="ORF">BD289DRAFT_442901</name>
</gene>
<dbReference type="Proteomes" id="UP000241462">
    <property type="component" value="Unassembled WGS sequence"/>
</dbReference>
<name>A0A2T2ZXT0_9PEZI</name>
<proteinExistence type="predicted"/>
<dbReference type="STRING" id="2025994.A0A2T2ZXT0"/>
<dbReference type="PANTHER" id="PTHR12203">
    <property type="entry name" value="KDEL LYS-ASP-GLU-LEU CONTAINING - RELATED"/>
    <property type="match status" value="1"/>
</dbReference>
<evidence type="ECO:0000256" key="1">
    <source>
        <dbReference type="SAM" id="MobiDB-lite"/>
    </source>
</evidence>
<dbReference type="AlphaFoldDB" id="A0A2T2ZXT0"/>
<feature type="compositionally biased region" description="Acidic residues" evidence="1">
    <location>
        <begin position="154"/>
        <end position="163"/>
    </location>
</feature>
<dbReference type="InterPro" id="IPR051091">
    <property type="entry name" value="O-Glucosyltr/Glycosyltrsf_90"/>
</dbReference>